<accession>A0A5B7FC30</accession>
<dbReference type="AlphaFoldDB" id="A0A5B7FC30"/>
<dbReference type="EMBL" id="VSRR010005526">
    <property type="protein sequence ID" value="MPC42668.1"/>
    <property type="molecule type" value="Genomic_DNA"/>
</dbReference>
<dbReference type="Proteomes" id="UP000324222">
    <property type="component" value="Unassembled WGS sequence"/>
</dbReference>
<feature type="region of interest" description="Disordered" evidence="1">
    <location>
        <begin position="43"/>
        <end position="73"/>
    </location>
</feature>
<proteinExistence type="predicted"/>
<evidence type="ECO:0000313" key="2">
    <source>
        <dbReference type="EMBL" id="MPC42668.1"/>
    </source>
</evidence>
<feature type="compositionally biased region" description="Low complexity" evidence="1">
    <location>
        <begin position="43"/>
        <end position="69"/>
    </location>
</feature>
<evidence type="ECO:0000256" key="1">
    <source>
        <dbReference type="SAM" id="MobiDB-lite"/>
    </source>
</evidence>
<sequence>MKQQICSVVLSSVKRPTVFTQQYANDRKLAATFRGVVVEECSSSSDSSITPYSASSGDSSEAASSFAAGGFFGGRPRLPWKLKNMV</sequence>
<organism evidence="2 3">
    <name type="scientific">Portunus trituberculatus</name>
    <name type="common">Swimming crab</name>
    <name type="synonym">Neptunus trituberculatus</name>
    <dbReference type="NCBI Taxonomy" id="210409"/>
    <lineage>
        <taxon>Eukaryota</taxon>
        <taxon>Metazoa</taxon>
        <taxon>Ecdysozoa</taxon>
        <taxon>Arthropoda</taxon>
        <taxon>Crustacea</taxon>
        <taxon>Multicrustacea</taxon>
        <taxon>Malacostraca</taxon>
        <taxon>Eumalacostraca</taxon>
        <taxon>Eucarida</taxon>
        <taxon>Decapoda</taxon>
        <taxon>Pleocyemata</taxon>
        <taxon>Brachyura</taxon>
        <taxon>Eubrachyura</taxon>
        <taxon>Portunoidea</taxon>
        <taxon>Portunidae</taxon>
        <taxon>Portuninae</taxon>
        <taxon>Portunus</taxon>
    </lineage>
</organism>
<evidence type="ECO:0000313" key="3">
    <source>
        <dbReference type="Proteomes" id="UP000324222"/>
    </source>
</evidence>
<gene>
    <name evidence="2" type="ORF">E2C01_036295</name>
</gene>
<name>A0A5B7FC30_PORTR</name>
<protein>
    <submittedName>
        <fullName evidence="2">Uncharacterized protein</fullName>
    </submittedName>
</protein>
<comment type="caution">
    <text evidence="2">The sequence shown here is derived from an EMBL/GenBank/DDBJ whole genome shotgun (WGS) entry which is preliminary data.</text>
</comment>
<keyword evidence="3" id="KW-1185">Reference proteome</keyword>
<reference evidence="2 3" key="1">
    <citation type="submission" date="2019-05" db="EMBL/GenBank/DDBJ databases">
        <title>Another draft genome of Portunus trituberculatus and its Hox gene families provides insights of decapod evolution.</title>
        <authorList>
            <person name="Jeong J.-H."/>
            <person name="Song I."/>
            <person name="Kim S."/>
            <person name="Choi T."/>
            <person name="Kim D."/>
            <person name="Ryu S."/>
            <person name="Kim W."/>
        </authorList>
    </citation>
    <scope>NUCLEOTIDE SEQUENCE [LARGE SCALE GENOMIC DNA]</scope>
    <source>
        <tissue evidence="2">Muscle</tissue>
    </source>
</reference>